<keyword evidence="4" id="KW-0804">Transcription</keyword>
<evidence type="ECO:0000256" key="2">
    <source>
        <dbReference type="ARBA" id="ARBA00023015"/>
    </source>
</evidence>
<keyword evidence="8" id="KW-1185">Reference proteome</keyword>
<feature type="domain" description="HTH merR-type" evidence="6">
    <location>
        <begin position="38"/>
        <end position="107"/>
    </location>
</feature>
<reference evidence="7 8" key="1">
    <citation type="journal article" date="2017" name="BMC Genomics">
        <title>Comparative genomic and phylogenomic analyses of the Bifidobacteriaceae family.</title>
        <authorList>
            <person name="Lugli G.A."/>
            <person name="Milani C."/>
            <person name="Turroni F."/>
            <person name="Duranti S."/>
            <person name="Mancabelli L."/>
            <person name="Mangifesta M."/>
            <person name="Ferrario C."/>
            <person name="Modesto M."/>
            <person name="Mattarelli P."/>
            <person name="Jiri K."/>
            <person name="van Sinderen D."/>
            <person name="Ventura M."/>
        </authorList>
    </citation>
    <scope>NUCLEOTIDE SEQUENCE [LARGE SCALE GENOMIC DNA]</scope>
    <source>
        <strain evidence="7 8">LMG 21773</strain>
    </source>
</reference>
<dbReference type="Pfam" id="PF13411">
    <property type="entry name" value="MerR_1"/>
    <property type="match status" value="1"/>
</dbReference>
<dbReference type="RefSeq" id="WP_094690268.1">
    <property type="nucleotide sequence ID" value="NZ_JACBYZ010000001.1"/>
</dbReference>
<gene>
    <name evidence="7" type="ORF">AEAE_1186</name>
</gene>
<evidence type="ECO:0000313" key="7">
    <source>
        <dbReference type="EMBL" id="OZG55208.1"/>
    </source>
</evidence>
<dbReference type="GO" id="GO:0003677">
    <property type="term" value="F:DNA binding"/>
    <property type="evidence" value="ECO:0007669"/>
    <property type="project" value="UniProtKB-KW"/>
</dbReference>
<dbReference type="PANTHER" id="PTHR30204">
    <property type="entry name" value="REDOX-CYCLING DRUG-SENSING TRANSCRIPTIONAL ACTIVATOR SOXR"/>
    <property type="match status" value="1"/>
</dbReference>
<feature type="region of interest" description="Disordered" evidence="5">
    <location>
        <begin position="1"/>
        <end position="37"/>
    </location>
</feature>
<dbReference type="InterPro" id="IPR009061">
    <property type="entry name" value="DNA-bd_dom_put_sf"/>
</dbReference>
<protein>
    <submittedName>
        <fullName evidence="7">MerR family transcriptional regulator</fullName>
    </submittedName>
</protein>
<dbReference type="InterPro" id="IPR000551">
    <property type="entry name" value="MerR-type_HTH_dom"/>
</dbReference>
<evidence type="ECO:0000256" key="3">
    <source>
        <dbReference type="ARBA" id="ARBA00023125"/>
    </source>
</evidence>
<dbReference type="SMART" id="SM00422">
    <property type="entry name" value="HTH_MERR"/>
    <property type="match status" value="1"/>
</dbReference>
<evidence type="ECO:0000313" key="8">
    <source>
        <dbReference type="Proteomes" id="UP000228976"/>
    </source>
</evidence>
<dbReference type="Gene3D" id="1.10.1660.10">
    <property type="match status" value="1"/>
</dbReference>
<dbReference type="InterPro" id="IPR047057">
    <property type="entry name" value="MerR_fam"/>
</dbReference>
<keyword evidence="2" id="KW-0805">Transcription regulation</keyword>
<comment type="caution">
    <text evidence="7">The sequence shown here is derived from an EMBL/GenBank/DDBJ whole genome shotgun (WGS) entry which is preliminary data.</text>
</comment>
<dbReference type="PROSITE" id="PS50937">
    <property type="entry name" value="HTH_MERR_2"/>
    <property type="match status" value="1"/>
</dbReference>
<keyword evidence="3" id="KW-0238">DNA-binding</keyword>
<keyword evidence="1" id="KW-0678">Repressor</keyword>
<dbReference type="CDD" id="cd01109">
    <property type="entry name" value="HTH_YyaN"/>
    <property type="match status" value="1"/>
</dbReference>
<dbReference type="PANTHER" id="PTHR30204:SF69">
    <property type="entry name" value="MERR-FAMILY TRANSCRIPTIONAL REGULATOR"/>
    <property type="match status" value="1"/>
</dbReference>
<evidence type="ECO:0000256" key="1">
    <source>
        <dbReference type="ARBA" id="ARBA00022491"/>
    </source>
</evidence>
<name>A0A261F801_9BIFI</name>
<dbReference type="SUPFAM" id="SSF46955">
    <property type="entry name" value="Putative DNA-binding domain"/>
    <property type="match status" value="1"/>
</dbReference>
<organism evidence="7 8">
    <name type="scientific">Aeriscardovia aeriphila</name>
    <dbReference type="NCBI Taxonomy" id="218139"/>
    <lineage>
        <taxon>Bacteria</taxon>
        <taxon>Bacillati</taxon>
        <taxon>Actinomycetota</taxon>
        <taxon>Actinomycetes</taxon>
        <taxon>Bifidobacteriales</taxon>
        <taxon>Bifidobacteriaceae</taxon>
        <taxon>Aeriscardovia</taxon>
    </lineage>
</organism>
<dbReference type="OrthoDB" id="9802039at2"/>
<dbReference type="EMBL" id="MWWU01000004">
    <property type="protein sequence ID" value="OZG55208.1"/>
    <property type="molecule type" value="Genomic_DNA"/>
</dbReference>
<dbReference type="Proteomes" id="UP000228976">
    <property type="component" value="Unassembled WGS sequence"/>
</dbReference>
<evidence type="ECO:0000256" key="5">
    <source>
        <dbReference type="SAM" id="MobiDB-lite"/>
    </source>
</evidence>
<dbReference type="GO" id="GO:0003700">
    <property type="term" value="F:DNA-binding transcription factor activity"/>
    <property type="evidence" value="ECO:0007669"/>
    <property type="project" value="InterPro"/>
</dbReference>
<proteinExistence type="predicted"/>
<accession>A0A261F801</accession>
<evidence type="ECO:0000256" key="4">
    <source>
        <dbReference type="ARBA" id="ARBA00023163"/>
    </source>
</evidence>
<evidence type="ECO:0000259" key="6">
    <source>
        <dbReference type="PROSITE" id="PS50937"/>
    </source>
</evidence>
<dbReference type="AlphaFoldDB" id="A0A261F801"/>
<feature type="compositionally biased region" description="Polar residues" evidence="5">
    <location>
        <begin position="1"/>
        <end position="24"/>
    </location>
</feature>
<sequence>MNDNSAPQNNQISFTDQNHASTRGQMRKHKPQHEEQETYSIGQAAKMLGVPSSTLRFYEKEHLLPHISRSSTGLRRYCENDLRLAQLIECLKATGMPLIEIRSFVELVEQGDASIDARLEFFHRQQRRLEEQRAALEAQQNALDFKVWYYSCAQQAGTTQAPEHLLLQGVKQRPQILRIAGIDAEAES</sequence>